<evidence type="ECO:0000259" key="1">
    <source>
        <dbReference type="PROSITE" id="PS50191"/>
    </source>
</evidence>
<dbReference type="AlphaFoldDB" id="A0A8S4SMM6"/>
<dbReference type="PANTHER" id="PTHR10174">
    <property type="entry name" value="ALPHA-TOCOPHEROL TRANSFER PROTEIN-RELATED"/>
    <property type="match status" value="1"/>
</dbReference>
<dbReference type="CDD" id="cd00170">
    <property type="entry name" value="SEC14"/>
    <property type="match status" value="1"/>
</dbReference>
<dbReference type="Gene3D" id="3.40.525.10">
    <property type="entry name" value="CRAL-TRIO lipid binding domain"/>
    <property type="match status" value="1"/>
</dbReference>
<dbReference type="PROSITE" id="PS50191">
    <property type="entry name" value="CRAL_TRIO"/>
    <property type="match status" value="1"/>
</dbReference>
<name>A0A8S4SMM6_9NEOP</name>
<dbReference type="SUPFAM" id="SSF52087">
    <property type="entry name" value="CRAL/TRIO domain"/>
    <property type="match status" value="1"/>
</dbReference>
<evidence type="ECO:0000313" key="3">
    <source>
        <dbReference type="Proteomes" id="UP000838756"/>
    </source>
</evidence>
<dbReference type="InterPro" id="IPR036865">
    <property type="entry name" value="CRAL-TRIO_dom_sf"/>
</dbReference>
<dbReference type="PANTHER" id="PTHR10174:SF213">
    <property type="entry name" value="CRAL-TRIO DOMAIN-CONTAINING PROTEIN"/>
    <property type="match status" value="1"/>
</dbReference>
<sequence length="301" mass="34837">MPAKGMKPIALEDEYSKKNGITPADIAKLRQWVKTQPHLPEEHITDLDLILAYHCCNRSSELAKQVLDLNLTLRTLFNNYFKNRKVDAEIEQNVKDIVLTTLPMRTSEGYRIFYSHLIDYNPKHFNFGQALSHIIYVAQLEEGTWPGFLLVVDFEGVTLGHLARMDLQNIQQLLYYLQEAILVKLMGLHFMNAPSFIDKLLLMMKPFMKKTLMDVLHIHTTGSKTLEKFLPIEALPKESGGEYKTYQEITDDVLERLRDYKDFFEQENKKRVIETLRPGKPKTISDIFGGVEGSFKKLEID</sequence>
<proteinExistence type="predicted"/>
<dbReference type="EMBL" id="CAKXAJ010026304">
    <property type="protein sequence ID" value="CAH2266262.1"/>
    <property type="molecule type" value="Genomic_DNA"/>
</dbReference>
<keyword evidence="3" id="KW-1185">Reference proteome</keyword>
<comment type="caution">
    <text evidence="2">The sequence shown here is derived from an EMBL/GenBank/DDBJ whole genome shotgun (WGS) entry which is preliminary data.</text>
</comment>
<feature type="domain" description="CRAL-TRIO" evidence="1">
    <location>
        <begin position="87"/>
        <end position="247"/>
    </location>
</feature>
<dbReference type="GO" id="GO:1902936">
    <property type="term" value="F:phosphatidylinositol bisphosphate binding"/>
    <property type="evidence" value="ECO:0007669"/>
    <property type="project" value="TreeGrafter"/>
</dbReference>
<evidence type="ECO:0000313" key="2">
    <source>
        <dbReference type="EMBL" id="CAH2266262.1"/>
    </source>
</evidence>
<dbReference type="Pfam" id="PF00650">
    <property type="entry name" value="CRAL_TRIO"/>
    <property type="match status" value="1"/>
</dbReference>
<protein>
    <submittedName>
        <fullName evidence="2">Jg17823 protein</fullName>
    </submittedName>
</protein>
<organism evidence="2 3">
    <name type="scientific">Pararge aegeria aegeria</name>
    <dbReference type="NCBI Taxonomy" id="348720"/>
    <lineage>
        <taxon>Eukaryota</taxon>
        <taxon>Metazoa</taxon>
        <taxon>Ecdysozoa</taxon>
        <taxon>Arthropoda</taxon>
        <taxon>Hexapoda</taxon>
        <taxon>Insecta</taxon>
        <taxon>Pterygota</taxon>
        <taxon>Neoptera</taxon>
        <taxon>Endopterygota</taxon>
        <taxon>Lepidoptera</taxon>
        <taxon>Glossata</taxon>
        <taxon>Ditrysia</taxon>
        <taxon>Papilionoidea</taxon>
        <taxon>Nymphalidae</taxon>
        <taxon>Satyrinae</taxon>
        <taxon>Satyrini</taxon>
        <taxon>Parargina</taxon>
        <taxon>Pararge</taxon>
    </lineage>
</organism>
<dbReference type="InterPro" id="IPR001251">
    <property type="entry name" value="CRAL-TRIO_dom"/>
</dbReference>
<accession>A0A8S4SMM6</accession>
<reference evidence="2" key="1">
    <citation type="submission" date="2022-03" db="EMBL/GenBank/DDBJ databases">
        <authorList>
            <person name="Lindestad O."/>
        </authorList>
    </citation>
    <scope>NUCLEOTIDE SEQUENCE</scope>
</reference>
<gene>
    <name evidence="2" type="primary">jg17823</name>
    <name evidence="2" type="ORF">PAEG_LOCUS25229</name>
</gene>
<dbReference type="GO" id="GO:0016020">
    <property type="term" value="C:membrane"/>
    <property type="evidence" value="ECO:0007669"/>
    <property type="project" value="TreeGrafter"/>
</dbReference>
<dbReference type="OrthoDB" id="6432525at2759"/>
<dbReference type="Proteomes" id="UP000838756">
    <property type="component" value="Unassembled WGS sequence"/>
</dbReference>